<evidence type="ECO:0000313" key="6">
    <source>
        <dbReference type="EMBL" id="MBP5857726.1"/>
    </source>
</evidence>
<organism evidence="6 7">
    <name type="scientific">Marivibrio halodurans</name>
    <dbReference type="NCBI Taxonomy" id="2039722"/>
    <lineage>
        <taxon>Bacteria</taxon>
        <taxon>Pseudomonadati</taxon>
        <taxon>Pseudomonadota</taxon>
        <taxon>Alphaproteobacteria</taxon>
        <taxon>Rhodospirillales</taxon>
        <taxon>Rhodospirillaceae</taxon>
        <taxon>Marivibrio</taxon>
    </lineage>
</organism>
<comment type="caution">
    <text evidence="6">The sequence shown here is derived from an EMBL/GenBank/DDBJ whole genome shotgun (WGS) entry which is preliminary data.</text>
</comment>
<gene>
    <name evidence="6" type="ORF">KAJ83_11965</name>
</gene>
<dbReference type="SUPFAM" id="SSF56519">
    <property type="entry name" value="Penicillin binding protein dimerisation domain"/>
    <property type="match status" value="1"/>
</dbReference>
<keyword evidence="3" id="KW-0472">Membrane</keyword>
<dbReference type="Gene3D" id="3.40.710.10">
    <property type="entry name" value="DD-peptidase/beta-lactamase superfamily"/>
    <property type="match status" value="1"/>
</dbReference>
<sequence length="582" mass="62715">MRREAPPSSGPTRADGVFRQAIETGRTRLLITGAVMALAFVAVSGRLVDVAAIADPHEPRQLTAVRAQEVETERAAIVDRNGVLLATSLGTVSLSANPHKLLDPVEAAQKIATVLPELDPERLASRLSKETGFVWIHRNLTPRQQERVNRLGIPGVEFHKRESRVYPQGRLLSHVLGYTDVDNKGISGLEKSFDERLRARDEPLRLSIDVRMQHVLHEELQGAIDQFSAIGGAGVVLDVKTGEVAALVSLPDFDPNHPTADPQETRFNRATLGVYELGSTFKIFNTAMALDAGTVSMAGGYDASKPLRVANYTINDFHAENRWLSVPEIFIHSSNIGSAKMALEVGPAGQKAFMQRMGFLDRLDLEVGETGTPQYPDIWRPINTMTISFGHGLSVTPLHLASGVASMLNGGTRVSPTLLKRDAAPVGARVVSPDVSTAVRKLMRLNTIDPEGSGGNANVPGYVVGGKTGTAEKIGASGTYARKALISSFVAAFPMTDPRYVVYAVLDEPKGTKETLNYATGGWVAAPMVGRVIERIAPIAGITPVDPQDPSVRLALAIQPPMQEQKHLASFETRMASAIQTD</sequence>
<dbReference type="InterPro" id="IPR012338">
    <property type="entry name" value="Beta-lactam/transpept-like"/>
</dbReference>
<dbReference type="Gene3D" id="3.30.450.330">
    <property type="match status" value="1"/>
</dbReference>
<dbReference type="InterPro" id="IPR001460">
    <property type="entry name" value="PCN-bd_Tpept"/>
</dbReference>
<feature type="domain" description="Penicillin-binding protein transpeptidase" evidence="4">
    <location>
        <begin position="232"/>
        <end position="531"/>
    </location>
</feature>
<name>A0A8J7V306_9PROT</name>
<reference evidence="6" key="1">
    <citation type="submission" date="2021-04" db="EMBL/GenBank/DDBJ databases">
        <authorList>
            <person name="Zhang D.-C."/>
        </authorList>
    </citation>
    <scope>NUCLEOTIDE SEQUENCE</scope>
    <source>
        <strain evidence="6">CGMCC 1.15697</strain>
    </source>
</reference>
<dbReference type="InterPro" id="IPR005311">
    <property type="entry name" value="PBP_dimer"/>
</dbReference>
<evidence type="ECO:0000259" key="4">
    <source>
        <dbReference type="Pfam" id="PF00905"/>
    </source>
</evidence>
<keyword evidence="7" id="KW-1185">Reference proteome</keyword>
<dbReference type="GO" id="GO:0005886">
    <property type="term" value="C:plasma membrane"/>
    <property type="evidence" value="ECO:0007669"/>
    <property type="project" value="TreeGrafter"/>
</dbReference>
<dbReference type="Gene3D" id="3.90.1310.10">
    <property type="entry name" value="Penicillin-binding protein 2a (Domain 2)"/>
    <property type="match status" value="1"/>
</dbReference>
<keyword evidence="2" id="KW-0121">Carboxypeptidase</keyword>
<proteinExistence type="predicted"/>
<dbReference type="Pfam" id="PF00905">
    <property type="entry name" value="Transpeptidase"/>
    <property type="match status" value="1"/>
</dbReference>
<dbReference type="Proteomes" id="UP000672602">
    <property type="component" value="Unassembled WGS sequence"/>
</dbReference>
<dbReference type="EMBL" id="JAGMWN010000005">
    <property type="protein sequence ID" value="MBP5857726.1"/>
    <property type="molecule type" value="Genomic_DNA"/>
</dbReference>
<keyword evidence="2" id="KW-0645">Protease</keyword>
<feature type="domain" description="Penicillin-binding protein dimerisation" evidence="5">
    <location>
        <begin position="71"/>
        <end position="202"/>
    </location>
</feature>
<keyword evidence="2" id="KW-0378">Hydrolase</keyword>
<protein>
    <submittedName>
        <fullName evidence="6">Penicillin-binding protein 2</fullName>
    </submittedName>
</protein>
<evidence type="ECO:0000313" key="7">
    <source>
        <dbReference type="Proteomes" id="UP000672602"/>
    </source>
</evidence>
<dbReference type="GO" id="GO:0071555">
    <property type="term" value="P:cell wall organization"/>
    <property type="evidence" value="ECO:0007669"/>
    <property type="project" value="TreeGrafter"/>
</dbReference>
<evidence type="ECO:0000256" key="1">
    <source>
        <dbReference type="ARBA" id="ARBA00004370"/>
    </source>
</evidence>
<dbReference type="Pfam" id="PF03717">
    <property type="entry name" value="PBP_dimer"/>
    <property type="match status" value="1"/>
</dbReference>
<dbReference type="PANTHER" id="PTHR30627">
    <property type="entry name" value="PEPTIDOGLYCAN D,D-TRANSPEPTIDASE"/>
    <property type="match status" value="1"/>
</dbReference>
<dbReference type="GO" id="GO:0004180">
    <property type="term" value="F:carboxypeptidase activity"/>
    <property type="evidence" value="ECO:0007669"/>
    <property type="project" value="UniProtKB-KW"/>
</dbReference>
<dbReference type="AlphaFoldDB" id="A0A8J7V306"/>
<evidence type="ECO:0000259" key="5">
    <source>
        <dbReference type="Pfam" id="PF03717"/>
    </source>
</evidence>
<dbReference type="SUPFAM" id="SSF56601">
    <property type="entry name" value="beta-lactamase/transpeptidase-like"/>
    <property type="match status" value="1"/>
</dbReference>
<dbReference type="PANTHER" id="PTHR30627:SF1">
    <property type="entry name" value="PEPTIDOGLYCAN D,D-TRANSPEPTIDASE FTSI"/>
    <property type="match status" value="1"/>
</dbReference>
<accession>A0A8J7V306</accession>
<dbReference type="InterPro" id="IPR036138">
    <property type="entry name" value="PBP_dimer_sf"/>
</dbReference>
<comment type="subcellular location">
    <subcellularLocation>
        <location evidence="1">Membrane</location>
    </subcellularLocation>
</comment>
<evidence type="ECO:0000256" key="2">
    <source>
        <dbReference type="ARBA" id="ARBA00022645"/>
    </source>
</evidence>
<dbReference type="InterPro" id="IPR050515">
    <property type="entry name" value="Beta-lactam/transpept"/>
</dbReference>
<dbReference type="GO" id="GO:0008658">
    <property type="term" value="F:penicillin binding"/>
    <property type="evidence" value="ECO:0007669"/>
    <property type="project" value="InterPro"/>
</dbReference>
<evidence type="ECO:0000256" key="3">
    <source>
        <dbReference type="ARBA" id="ARBA00023136"/>
    </source>
</evidence>